<evidence type="ECO:0000256" key="3">
    <source>
        <dbReference type="PROSITE-ProRule" id="PRU00339"/>
    </source>
</evidence>
<dbReference type="FunCoup" id="C4XWT9">
    <property type="interactions" value="970"/>
</dbReference>
<feature type="repeat" description="TPR" evidence="3">
    <location>
        <begin position="351"/>
        <end position="384"/>
    </location>
</feature>
<name>C4XWT9_CLAL4</name>
<dbReference type="GO" id="GO:0006353">
    <property type="term" value="P:DNA-templated transcription termination"/>
    <property type="evidence" value="ECO:0007669"/>
    <property type="project" value="EnsemblFungi"/>
</dbReference>
<evidence type="ECO:0000256" key="2">
    <source>
        <dbReference type="ARBA" id="ARBA00022803"/>
    </source>
</evidence>
<dbReference type="Gene3D" id="1.25.40.10">
    <property type="entry name" value="Tetratricopeptide repeat domain"/>
    <property type="match status" value="5"/>
</dbReference>
<keyword evidence="4" id="KW-0175">Coiled coil</keyword>
<dbReference type="PROSITE" id="PS50005">
    <property type="entry name" value="TPR"/>
    <property type="match status" value="4"/>
</dbReference>
<evidence type="ECO:0000313" key="7">
    <source>
        <dbReference type="Proteomes" id="UP000007703"/>
    </source>
</evidence>
<dbReference type="GO" id="GO:2001209">
    <property type="term" value="P:positive regulation of transcription elongation by RNA polymerase I"/>
    <property type="evidence" value="ECO:0007669"/>
    <property type="project" value="EnsemblFungi"/>
</dbReference>
<dbReference type="VEuPathDB" id="FungiDB:CLUG_00412"/>
<dbReference type="AlphaFoldDB" id="C4XWT9"/>
<proteinExistence type="predicted"/>
<sequence>MYGCLTQVQHRLPLFSPPSAMDEPVDVSYYLGGASAESLSSLDVAIGNGEIVSIDELPEDAHELIGFLQAEKCEVKYWVMVAQAYAQEGKAGDAQKIVQAALDQAHFSDSDRDLVRSVLGWVYLALASEGTDKSDNLARAAAEFANLDDSSPQVLSARAVMHLHEDHADQALQAFDKLLKADPANCFALMGKAQITLSKTQNYTSALKLYQQVLVLDPLMKPDPRLGIGLCFWFLKDRPMALSAWERALQLDPKSFKAKLLLNLASFDNVFTNSLSDEQFLEGYKRSLTELTHLQLEKTNDSVILLALASFYFSKGKHDLVEKIVGKVVSAFSADDKPSRKLSSFATKVLSQASFWLGRVAYAKEDFTQSQKYFHEAIRLNENNLLAKLGLGQSQLSRGSIEESLITFESILKTNPKCLEVNYCLGVLYAQQSSKTKQEQAIHMLERYIRLSNNRGLAVENKNEAEALLNKEPVALNAYLTLSKLYEPKDLSQSLVYLHKAIESRKQTGRDVPLEVYNNIGVFNFSKNSVDVAIENFELALKKLDDLKDAELQKDLKVTISYNLARSHEVSDQNKAIEMYNSLLQECPHYFSAKLRLLFLDAVSTNETSKEEIEKEIKELLAQNASDLEIRSFYGWFIKTFGKKIGLKPDADTVHQKETLVDFDSHDCYALISLANIYCVMANDLKSSKDEEKRKKYFVRAIELYTKVLSIDPKNVFAAQGLAIVYIENKEYHKGLDILRKIRDSLNDISVYLNLGHVLVELKQYSKAIESYEVAFVRYTDSQDVKIMGFLGRSWYLRGIAEKNLSYLKKALEYSEEALNKHSGRNGSLVFNVAFIQFQIAEFVSKLPVEQRTVEDINEAIINLNEAIQSLNKLASDDEKHPPFPKEDLKARANLGTNTLLNRLNVCLEETKENIAQLNNKLEEAKRLREEEEARKAQELESVLAEKRTKEEELAKERARLQEQAQQWAEEARANNIVADDSDDDKAFSEEGGKKKGKKQANGKKKGGKRKKKDFINDSDEEEEAQLTGGEDNAEEPPLGSDAEEEKPKATKRKRRAIEDDDEEKEEEEANGNKKKKAFKSEEMVEDSSDGDDDGLF</sequence>
<dbReference type="GO" id="GO:0031126">
    <property type="term" value="P:sno(s)RNA 3'-end processing"/>
    <property type="evidence" value="ECO:0007669"/>
    <property type="project" value="EnsemblFungi"/>
</dbReference>
<feature type="repeat" description="TPR" evidence="3">
    <location>
        <begin position="152"/>
        <end position="185"/>
    </location>
</feature>
<dbReference type="KEGG" id="clu:CLUG_00412"/>
<keyword evidence="2 3" id="KW-0802">TPR repeat</keyword>
<dbReference type="GO" id="GO:0060260">
    <property type="term" value="P:regulation of transcription initiation by RNA polymerase II"/>
    <property type="evidence" value="ECO:0007669"/>
    <property type="project" value="EnsemblFungi"/>
</dbReference>
<feature type="repeat" description="TPR" evidence="3">
    <location>
        <begin position="749"/>
        <end position="782"/>
    </location>
</feature>
<dbReference type="GO" id="GO:0000082">
    <property type="term" value="P:G1/S transition of mitotic cell cycle"/>
    <property type="evidence" value="ECO:0007669"/>
    <property type="project" value="EnsemblFungi"/>
</dbReference>
<accession>C4XWT9</accession>
<feature type="region of interest" description="Disordered" evidence="5">
    <location>
        <begin position="947"/>
        <end position="1097"/>
    </location>
</feature>
<dbReference type="EMBL" id="CH408076">
    <property type="protein sequence ID" value="EEQ36289.1"/>
    <property type="molecule type" value="Genomic_DNA"/>
</dbReference>
<protein>
    <recommendedName>
        <fullName evidence="8">RNA polymerase-associated protein</fullName>
    </recommendedName>
</protein>
<dbReference type="GO" id="GO:0003712">
    <property type="term" value="F:transcription coregulator activity"/>
    <property type="evidence" value="ECO:0007669"/>
    <property type="project" value="EnsemblFungi"/>
</dbReference>
<evidence type="ECO:0008006" key="8">
    <source>
        <dbReference type="Google" id="ProtNLM"/>
    </source>
</evidence>
<dbReference type="HOGENOM" id="CLU_003008_0_1_1"/>
<keyword evidence="1" id="KW-0677">Repeat</keyword>
<feature type="compositionally biased region" description="Basic and acidic residues" evidence="5">
    <location>
        <begin position="985"/>
        <end position="994"/>
    </location>
</feature>
<evidence type="ECO:0000256" key="4">
    <source>
        <dbReference type="SAM" id="Coils"/>
    </source>
</evidence>
<dbReference type="PANTHER" id="PTHR14027">
    <property type="entry name" value="RNA POLYMERASE-ASSOCIATED PROTEIN CTR9"/>
    <property type="match status" value="1"/>
</dbReference>
<dbReference type="GO" id="GO:0000791">
    <property type="term" value="C:euchromatin"/>
    <property type="evidence" value="ECO:0007669"/>
    <property type="project" value="EnsemblFungi"/>
</dbReference>
<dbReference type="GO" id="GO:0045142">
    <property type="term" value="F:triplex DNA binding"/>
    <property type="evidence" value="ECO:0007669"/>
    <property type="project" value="EnsemblFungi"/>
</dbReference>
<dbReference type="GO" id="GO:0001015">
    <property type="term" value="P:snoRNA transcription by RNA polymerase II"/>
    <property type="evidence" value="ECO:0007669"/>
    <property type="project" value="EnsemblFungi"/>
</dbReference>
<dbReference type="OMA" id="EHWLTIA"/>
<evidence type="ECO:0000256" key="1">
    <source>
        <dbReference type="ARBA" id="ARBA00022737"/>
    </source>
</evidence>
<dbReference type="InterPro" id="IPR011990">
    <property type="entry name" value="TPR-like_helical_dom_sf"/>
</dbReference>
<dbReference type="GO" id="GO:0090262">
    <property type="term" value="P:regulation of transcription-coupled nucleotide-excision repair"/>
    <property type="evidence" value="ECO:0007669"/>
    <property type="project" value="EnsemblFungi"/>
</dbReference>
<feature type="compositionally biased region" description="Acidic residues" evidence="5">
    <location>
        <begin position="1084"/>
        <end position="1097"/>
    </location>
</feature>
<dbReference type="GO" id="GO:1901525">
    <property type="term" value="P:negative regulation of mitophagy"/>
    <property type="evidence" value="ECO:0007669"/>
    <property type="project" value="EnsemblFungi"/>
</dbReference>
<organism evidence="6 7">
    <name type="scientific">Clavispora lusitaniae (strain ATCC 42720)</name>
    <name type="common">Yeast</name>
    <name type="synonym">Candida lusitaniae</name>
    <dbReference type="NCBI Taxonomy" id="306902"/>
    <lineage>
        <taxon>Eukaryota</taxon>
        <taxon>Fungi</taxon>
        <taxon>Dikarya</taxon>
        <taxon>Ascomycota</taxon>
        <taxon>Saccharomycotina</taxon>
        <taxon>Pichiomycetes</taxon>
        <taxon>Metschnikowiaceae</taxon>
        <taxon>Clavispora</taxon>
    </lineage>
</organism>
<feature type="repeat" description="TPR" evidence="3">
    <location>
        <begin position="222"/>
        <end position="255"/>
    </location>
</feature>
<dbReference type="InterPro" id="IPR019734">
    <property type="entry name" value="TPR_rpt"/>
</dbReference>
<dbReference type="InParanoid" id="C4XWT9"/>
<dbReference type="Pfam" id="PF13181">
    <property type="entry name" value="TPR_8"/>
    <property type="match status" value="1"/>
</dbReference>
<dbReference type="STRING" id="306902.C4XWT9"/>
<reference evidence="6 7" key="1">
    <citation type="journal article" date="2009" name="Nature">
        <title>Evolution of pathogenicity and sexual reproduction in eight Candida genomes.</title>
        <authorList>
            <person name="Butler G."/>
            <person name="Rasmussen M.D."/>
            <person name="Lin M.F."/>
            <person name="Santos M.A."/>
            <person name="Sakthikumar S."/>
            <person name="Munro C.A."/>
            <person name="Rheinbay E."/>
            <person name="Grabherr M."/>
            <person name="Forche A."/>
            <person name="Reedy J.L."/>
            <person name="Agrafioti I."/>
            <person name="Arnaud M.B."/>
            <person name="Bates S."/>
            <person name="Brown A.J."/>
            <person name="Brunke S."/>
            <person name="Costanzo M.C."/>
            <person name="Fitzpatrick D.A."/>
            <person name="de Groot P.W."/>
            <person name="Harris D."/>
            <person name="Hoyer L.L."/>
            <person name="Hube B."/>
            <person name="Klis F.M."/>
            <person name="Kodira C."/>
            <person name="Lennard N."/>
            <person name="Logue M.E."/>
            <person name="Martin R."/>
            <person name="Neiman A.M."/>
            <person name="Nikolaou E."/>
            <person name="Quail M.A."/>
            <person name="Quinn J."/>
            <person name="Santos M.C."/>
            <person name="Schmitzberger F.F."/>
            <person name="Sherlock G."/>
            <person name="Shah P."/>
            <person name="Silverstein K.A."/>
            <person name="Skrzypek M.S."/>
            <person name="Soll D."/>
            <person name="Staggs R."/>
            <person name="Stansfield I."/>
            <person name="Stumpf M.P."/>
            <person name="Sudbery P.E."/>
            <person name="Srikantha T."/>
            <person name="Zeng Q."/>
            <person name="Berman J."/>
            <person name="Berriman M."/>
            <person name="Heitman J."/>
            <person name="Gow N.A."/>
            <person name="Lorenz M.C."/>
            <person name="Birren B.W."/>
            <person name="Kellis M."/>
            <person name="Cuomo C.A."/>
        </authorList>
    </citation>
    <scope>NUCLEOTIDE SEQUENCE [LARGE SCALE GENOMIC DNA]</scope>
    <source>
        <strain evidence="6 7">ATCC 42720</strain>
    </source>
</reference>
<dbReference type="InterPro" id="IPR031101">
    <property type="entry name" value="Ctr9"/>
</dbReference>
<feature type="compositionally biased region" description="Acidic residues" evidence="5">
    <location>
        <begin position="1059"/>
        <end position="1070"/>
    </location>
</feature>
<gene>
    <name evidence="6" type="ORF">CLUG_00412</name>
</gene>
<dbReference type="GO" id="GO:0016593">
    <property type="term" value="C:Cdc73/Paf1 complex"/>
    <property type="evidence" value="ECO:0007669"/>
    <property type="project" value="EnsemblFungi"/>
</dbReference>
<dbReference type="Pfam" id="PF13432">
    <property type="entry name" value="TPR_16"/>
    <property type="match status" value="2"/>
</dbReference>
<dbReference type="OrthoDB" id="343875at2759"/>
<dbReference type="GO" id="GO:0031124">
    <property type="term" value="P:mRNA 3'-end processing"/>
    <property type="evidence" value="ECO:0007669"/>
    <property type="project" value="EnsemblFungi"/>
</dbReference>
<dbReference type="GO" id="GO:0006368">
    <property type="term" value="P:transcription elongation by RNA polymerase II"/>
    <property type="evidence" value="ECO:0007669"/>
    <property type="project" value="EnsemblFungi"/>
</dbReference>
<evidence type="ECO:0000313" key="6">
    <source>
        <dbReference type="EMBL" id="EEQ36289.1"/>
    </source>
</evidence>
<dbReference type="GO" id="GO:0061629">
    <property type="term" value="F:RNA polymerase II-specific DNA-binding transcription factor binding"/>
    <property type="evidence" value="ECO:0007669"/>
    <property type="project" value="EnsemblFungi"/>
</dbReference>
<feature type="coiled-coil region" evidence="4">
    <location>
        <begin position="603"/>
        <end position="630"/>
    </location>
</feature>
<dbReference type="SUPFAM" id="SSF48452">
    <property type="entry name" value="TPR-like"/>
    <property type="match status" value="4"/>
</dbReference>
<feature type="compositionally biased region" description="Basic residues" evidence="5">
    <location>
        <begin position="995"/>
        <end position="1013"/>
    </location>
</feature>
<dbReference type="SMART" id="SM00028">
    <property type="entry name" value="TPR"/>
    <property type="match status" value="12"/>
</dbReference>
<dbReference type="Proteomes" id="UP000007703">
    <property type="component" value="Unassembled WGS sequence"/>
</dbReference>
<evidence type="ECO:0000256" key="5">
    <source>
        <dbReference type="SAM" id="MobiDB-lite"/>
    </source>
</evidence>
<dbReference type="GO" id="GO:1990269">
    <property type="term" value="F:RNA polymerase II C-terminal domain phosphoserine binding"/>
    <property type="evidence" value="ECO:0007669"/>
    <property type="project" value="EnsemblFungi"/>
</dbReference>
<dbReference type="CDD" id="cd22265">
    <property type="entry name" value="UDM1_RNF168"/>
    <property type="match status" value="1"/>
</dbReference>
<dbReference type="PANTHER" id="PTHR14027:SF2">
    <property type="entry name" value="RNA POLYMERASE-ASSOCIATED PROTEIN CTR9 HOMOLOG"/>
    <property type="match status" value="1"/>
</dbReference>
<dbReference type="GeneID" id="8499881"/>
<dbReference type="GO" id="GO:0006362">
    <property type="term" value="P:transcription elongation by RNA polymerase I"/>
    <property type="evidence" value="ECO:0007669"/>
    <property type="project" value="EnsemblFungi"/>
</dbReference>
<feature type="compositionally biased region" description="Basic and acidic residues" evidence="5">
    <location>
        <begin position="947"/>
        <end position="961"/>
    </location>
</feature>